<comment type="caution">
    <text evidence="5">The sequence shown here is derived from an EMBL/GenBank/DDBJ whole genome shotgun (WGS) entry which is preliminary data.</text>
</comment>
<evidence type="ECO:0000256" key="4">
    <source>
        <dbReference type="RuleBase" id="RU361187"/>
    </source>
</evidence>
<accession>A0A841QEG2</accession>
<dbReference type="InterPro" id="IPR006710">
    <property type="entry name" value="Glyco_hydro_43"/>
</dbReference>
<dbReference type="PANTHER" id="PTHR35279:SF1">
    <property type="entry name" value="ARABINANASE_LEVANSUCRASE_INVERTASE"/>
    <property type="match status" value="1"/>
</dbReference>
<organism evidence="5 6">
    <name type="scientific">Acetobacter lovaniensis</name>
    <dbReference type="NCBI Taxonomy" id="104100"/>
    <lineage>
        <taxon>Bacteria</taxon>
        <taxon>Pseudomonadati</taxon>
        <taxon>Pseudomonadota</taxon>
        <taxon>Alphaproteobacteria</taxon>
        <taxon>Acetobacterales</taxon>
        <taxon>Acetobacteraceae</taxon>
        <taxon>Acetobacter</taxon>
    </lineage>
</organism>
<keyword evidence="2 4" id="KW-0378">Hydrolase</keyword>
<keyword evidence="6" id="KW-1185">Reference proteome</keyword>
<evidence type="ECO:0000313" key="5">
    <source>
        <dbReference type="EMBL" id="MBB6456840.1"/>
    </source>
</evidence>
<proteinExistence type="inferred from homology"/>
<protein>
    <submittedName>
        <fullName evidence="5">Putative GH43/DUF377 family glycosyl hydrolase</fullName>
    </submittedName>
</protein>
<evidence type="ECO:0000256" key="2">
    <source>
        <dbReference type="ARBA" id="ARBA00022801"/>
    </source>
</evidence>
<evidence type="ECO:0000313" key="6">
    <source>
        <dbReference type="Proteomes" id="UP000578000"/>
    </source>
</evidence>
<dbReference type="InterPro" id="IPR023296">
    <property type="entry name" value="Glyco_hydro_beta-prop_sf"/>
</dbReference>
<dbReference type="GO" id="GO:0005975">
    <property type="term" value="P:carbohydrate metabolic process"/>
    <property type="evidence" value="ECO:0007669"/>
    <property type="project" value="InterPro"/>
</dbReference>
<evidence type="ECO:0000256" key="1">
    <source>
        <dbReference type="ARBA" id="ARBA00009865"/>
    </source>
</evidence>
<dbReference type="GO" id="GO:0004553">
    <property type="term" value="F:hydrolase activity, hydrolyzing O-glycosyl compounds"/>
    <property type="evidence" value="ECO:0007669"/>
    <property type="project" value="InterPro"/>
</dbReference>
<reference evidence="5 6" key="1">
    <citation type="submission" date="2020-08" db="EMBL/GenBank/DDBJ databases">
        <title>Genomic Encyclopedia of Type Strains, Phase IV (KMG-IV): sequencing the most valuable type-strain genomes for metagenomic binning, comparative biology and taxonomic classification.</title>
        <authorList>
            <person name="Goeker M."/>
        </authorList>
    </citation>
    <scope>NUCLEOTIDE SEQUENCE [LARGE SCALE GENOMIC DNA]</scope>
    <source>
        <strain evidence="5 6">DSM 4491</strain>
    </source>
</reference>
<evidence type="ECO:0000256" key="3">
    <source>
        <dbReference type="ARBA" id="ARBA00023295"/>
    </source>
</evidence>
<dbReference type="Pfam" id="PF04616">
    <property type="entry name" value="Glyco_hydro_43"/>
    <property type="match status" value="1"/>
</dbReference>
<dbReference type="PANTHER" id="PTHR35279">
    <property type="match status" value="1"/>
</dbReference>
<dbReference type="Proteomes" id="UP000578000">
    <property type="component" value="Unassembled WGS sequence"/>
</dbReference>
<dbReference type="AlphaFoldDB" id="A0A841QEG2"/>
<name>A0A841QEG2_9PROT</name>
<keyword evidence="3 4" id="KW-0326">Glycosidase</keyword>
<dbReference type="SUPFAM" id="SSF75005">
    <property type="entry name" value="Arabinanase/levansucrase/invertase"/>
    <property type="match status" value="1"/>
</dbReference>
<dbReference type="RefSeq" id="WP_166113189.1">
    <property type="nucleotide sequence ID" value="NZ_BAABDB010000040.1"/>
</dbReference>
<gene>
    <name evidence="5" type="ORF">HNR55_001423</name>
</gene>
<comment type="similarity">
    <text evidence="1 4">Belongs to the glycosyl hydrolase 43 family.</text>
</comment>
<sequence>MVLPFSNTVYTQENNTFTEWLIWQTSVITKRKLLGILAGAPIIPLGGCSQGQAQSQWKFFSGNPVIGNAYGSCFDPYVILDDGLFRMWFSWRPKQAIAYCESRDGMVWSTPRVVLTTDPSQKGQIEVNRCSVLRHNGQYVMYFTGQSVSGSSIYHATSSDGITWSRTQSDPVLWPEFSWEKNAVMCPDIILDEQTGTFRLYYSAGEQYEPDGIGLATSIDGRNWTKLPNPIFTSVPSHAWERAKVTACNVHHVHDWYYMFYIGFADIHHASVCLARSRNGIDNWERHPDNPILSPPGRLNFFQWDRDAIYKPAAVMTETGWVMFFNARRRHVEQIGMATHAGLSLGFPETQ</sequence>
<dbReference type="Gene3D" id="2.115.10.20">
    <property type="entry name" value="Glycosyl hydrolase domain, family 43"/>
    <property type="match status" value="2"/>
</dbReference>
<dbReference type="EMBL" id="JACHIE010000005">
    <property type="protein sequence ID" value="MBB6456840.1"/>
    <property type="molecule type" value="Genomic_DNA"/>
</dbReference>